<protein>
    <submittedName>
        <fullName evidence="1">Uncharacterized protein</fullName>
    </submittedName>
</protein>
<keyword evidence="2" id="KW-1185">Reference proteome</keyword>
<dbReference type="EMBL" id="JABFAA010000004">
    <property type="protein sequence ID" value="MBA0679707.1"/>
    <property type="molecule type" value="Genomic_DNA"/>
</dbReference>
<dbReference type="AlphaFoldDB" id="A0A7J8WXC1"/>
<proteinExistence type="predicted"/>
<name>A0A7J8WXC1_GOSAI</name>
<sequence>MRHGRVSLVSFKGLRVRQLYGLAHGLAYGLEQGCVRPFRELHGLAQGHVAWPCDPSQRVTWVESNIYIAVILIRNDAGQVMGACAYPYYDVANTFLAEAGHVNE</sequence>
<gene>
    <name evidence="1" type="ORF">Goari_011462</name>
</gene>
<evidence type="ECO:0000313" key="2">
    <source>
        <dbReference type="Proteomes" id="UP000593577"/>
    </source>
</evidence>
<comment type="caution">
    <text evidence="1">The sequence shown here is derived from an EMBL/GenBank/DDBJ whole genome shotgun (WGS) entry which is preliminary data.</text>
</comment>
<evidence type="ECO:0000313" key="1">
    <source>
        <dbReference type="EMBL" id="MBA0679707.1"/>
    </source>
</evidence>
<accession>A0A7J8WXC1</accession>
<reference evidence="1 2" key="1">
    <citation type="journal article" date="2019" name="Genome Biol. Evol.">
        <title>Insights into the evolution of the New World diploid cottons (Gossypium, subgenus Houzingenia) based on genome sequencing.</title>
        <authorList>
            <person name="Grover C.E."/>
            <person name="Arick M.A. 2nd"/>
            <person name="Thrash A."/>
            <person name="Conover J.L."/>
            <person name="Sanders W.S."/>
            <person name="Peterson D.G."/>
            <person name="Frelichowski J.E."/>
            <person name="Scheffler J.A."/>
            <person name="Scheffler B.E."/>
            <person name="Wendel J.F."/>
        </authorList>
    </citation>
    <scope>NUCLEOTIDE SEQUENCE [LARGE SCALE GENOMIC DNA]</scope>
    <source>
        <strain evidence="1">185</strain>
        <tissue evidence="1">Leaf</tissue>
    </source>
</reference>
<dbReference type="Proteomes" id="UP000593577">
    <property type="component" value="Unassembled WGS sequence"/>
</dbReference>
<organism evidence="1 2">
    <name type="scientific">Gossypium aridum</name>
    <name type="common">American cotton</name>
    <name type="synonym">Erioxylum aridum</name>
    <dbReference type="NCBI Taxonomy" id="34290"/>
    <lineage>
        <taxon>Eukaryota</taxon>
        <taxon>Viridiplantae</taxon>
        <taxon>Streptophyta</taxon>
        <taxon>Embryophyta</taxon>
        <taxon>Tracheophyta</taxon>
        <taxon>Spermatophyta</taxon>
        <taxon>Magnoliopsida</taxon>
        <taxon>eudicotyledons</taxon>
        <taxon>Gunneridae</taxon>
        <taxon>Pentapetalae</taxon>
        <taxon>rosids</taxon>
        <taxon>malvids</taxon>
        <taxon>Malvales</taxon>
        <taxon>Malvaceae</taxon>
        <taxon>Malvoideae</taxon>
        <taxon>Gossypium</taxon>
    </lineage>
</organism>